<dbReference type="SUPFAM" id="SSF53955">
    <property type="entry name" value="Lysozyme-like"/>
    <property type="match status" value="1"/>
</dbReference>
<keyword evidence="11" id="KW-0133">Cell shape</keyword>
<dbReference type="Gene3D" id="3.40.710.10">
    <property type="entry name" value="DD-peptidase/beta-lactamase superfamily"/>
    <property type="match status" value="2"/>
</dbReference>
<keyword evidence="19" id="KW-0812">Transmembrane</keyword>
<dbReference type="AlphaFoldDB" id="A0A953HMB3"/>
<evidence type="ECO:0000256" key="8">
    <source>
        <dbReference type="ARBA" id="ARBA00022676"/>
    </source>
</evidence>
<dbReference type="GO" id="GO:0030288">
    <property type="term" value="C:outer membrane-bounded periplasmic space"/>
    <property type="evidence" value="ECO:0007669"/>
    <property type="project" value="TreeGrafter"/>
</dbReference>
<dbReference type="GO" id="GO:0005886">
    <property type="term" value="C:plasma membrane"/>
    <property type="evidence" value="ECO:0007669"/>
    <property type="project" value="UniProtKB-SubCell"/>
</dbReference>
<feature type="transmembrane region" description="Helical" evidence="19">
    <location>
        <begin position="21"/>
        <end position="43"/>
    </location>
</feature>
<evidence type="ECO:0000256" key="19">
    <source>
        <dbReference type="SAM" id="Phobius"/>
    </source>
</evidence>
<comment type="catalytic activity">
    <reaction evidence="17">
        <text>[GlcNAc-(1-&gt;4)-Mur2Ac(oyl-L-Ala-gamma-D-Glu-L-Lys-D-Ala-D-Ala)](n)-di-trans,octa-cis-undecaprenyl diphosphate + beta-D-GlcNAc-(1-&gt;4)-Mur2Ac(oyl-L-Ala-gamma-D-Glu-L-Lys-D-Ala-D-Ala)-di-trans,octa-cis-undecaprenyl diphosphate = [GlcNAc-(1-&gt;4)-Mur2Ac(oyl-L-Ala-gamma-D-Glu-L-Lys-D-Ala-D-Ala)](n+1)-di-trans,octa-cis-undecaprenyl diphosphate + di-trans,octa-cis-undecaprenyl diphosphate + H(+)</text>
        <dbReference type="Rhea" id="RHEA:23708"/>
        <dbReference type="Rhea" id="RHEA-COMP:9602"/>
        <dbReference type="Rhea" id="RHEA-COMP:9603"/>
        <dbReference type="ChEBI" id="CHEBI:15378"/>
        <dbReference type="ChEBI" id="CHEBI:58405"/>
        <dbReference type="ChEBI" id="CHEBI:60033"/>
        <dbReference type="ChEBI" id="CHEBI:78435"/>
        <dbReference type="EC" id="2.4.99.28"/>
    </reaction>
</comment>
<protein>
    <submittedName>
        <fullName evidence="22">Penicillin-binding protein</fullName>
    </submittedName>
</protein>
<dbReference type="Gene3D" id="1.10.3810.10">
    <property type="entry name" value="Biosynthetic peptidoglycan transglycosylase-like"/>
    <property type="match status" value="1"/>
</dbReference>
<dbReference type="PANTHER" id="PTHR32282">
    <property type="entry name" value="BINDING PROTEIN TRANSPEPTIDASE, PUTATIVE-RELATED"/>
    <property type="match status" value="1"/>
</dbReference>
<keyword evidence="23" id="KW-1185">Reference proteome</keyword>
<keyword evidence="7" id="KW-0645">Protease</keyword>
<comment type="pathway">
    <text evidence="2">Cell wall biogenesis; peptidoglycan biosynthesis.</text>
</comment>
<evidence type="ECO:0000259" key="20">
    <source>
        <dbReference type="Pfam" id="PF00905"/>
    </source>
</evidence>
<evidence type="ECO:0000256" key="13">
    <source>
        <dbReference type="ARBA" id="ARBA00023136"/>
    </source>
</evidence>
<sequence>MSENQKSKNTKNNTTQTWKQNLVKVLWIIVLGGVGLGLLIFVITSFTKLPSFEDLENPTEDFATEIYFNDNSEMGRFFVKNRVPVSFDEISPNVINALISTEDERFYKHSGIDFEALMRVLVKRIILQNKNAGGGSTISQQLAKLLFTQKPASNIFARAPQKLKEMVTAVKLERAYTKEEIISMYLNQFEFGYNAHGIKAASETFFNTSPSDLTVNEAAVLVGMLKNPSYYNPRRFPEHVRKRRNVVLYQMYNHDHLSKELRDSLQAQPVDMSHFTITAHDRGPAPYFRMELKKHIDRLLAQPEYLKPDGTRWNLDKDGLRIYTTLDPDMQDHAERTVTTHMEKLQGQFFKHWSYGATPWSYGSDKDFVALKYRHLENLKMESERFLTMKATQFDSLLTHVEEQFKDIQFTPFTLEVLESARGDGEYFQKLIDDKLISTSRSRYLSEVANSDEYGPIASAWKEFKAKADNVFDTEVEMTVFAYNDKMEKDTVMTPMDSIMYHRMILQAGMLAIEPGTGYVKAWVGGVDFKYFQNDHVLNRRQVGSTFKPFVYATSIAIQGVSPCTKVLDRQYIIVPGEGNFHLQKAWDPKNSDGQFSNERVTLYEGLRNSINSISVYLMMQLGDVAPVIQLASNMGINPDYLPRQPSICLGTPDLSLMSMTGAYSTFSNNGAYVTPTFITSITDSNGKLIYRSITEESQALQPDANYVMVDMLKKAAAGRPGINQLKTVNGGKTGTTQNQTDGWYMGITPNLVVGSWVGGEDRWVRFRSLTMGQGSVMARPIFSQFIKSLEDDPDMNFDTQAQFFRPPGELDINIDCDRYNHPLQDDGTHPEEPAHEEEFFGG</sequence>
<dbReference type="InterPro" id="IPR001460">
    <property type="entry name" value="PCN-bd_Tpept"/>
</dbReference>
<dbReference type="Pfam" id="PF00912">
    <property type="entry name" value="Transgly"/>
    <property type="match status" value="1"/>
</dbReference>
<feature type="domain" description="Glycosyl transferase family 51" evidence="21">
    <location>
        <begin position="75"/>
        <end position="251"/>
    </location>
</feature>
<dbReference type="Proteomes" id="UP000753961">
    <property type="component" value="Unassembled WGS sequence"/>
</dbReference>
<evidence type="ECO:0000259" key="21">
    <source>
        <dbReference type="Pfam" id="PF00912"/>
    </source>
</evidence>
<comment type="caution">
    <text evidence="22">The sequence shown here is derived from an EMBL/GenBank/DDBJ whole genome shotgun (WGS) entry which is preliminary data.</text>
</comment>
<dbReference type="InterPro" id="IPR012338">
    <property type="entry name" value="Beta-lactam/transpept-like"/>
</dbReference>
<evidence type="ECO:0000256" key="4">
    <source>
        <dbReference type="ARBA" id="ARBA00007739"/>
    </source>
</evidence>
<dbReference type="PANTHER" id="PTHR32282:SF11">
    <property type="entry name" value="PENICILLIN-BINDING PROTEIN 1B"/>
    <property type="match status" value="1"/>
</dbReference>
<comment type="catalytic activity">
    <reaction evidence="16">
        <text>Preferential cleavage: (Ac)2-L-Lys-D-Ala-|-D-Ala. Also transpeptidation of peptidyl-alanyl moieties that are N-acyl substituents of D-alanine.</text>
        <dbReference type="EC" id="3.4.16.4"/>
    </reaction>
</comment>
<dbReference type="GO" id="GO:0006508">
    <property type="term" value="P:proteolysis"/>
    <property type="evidence" value="ECO:0007669"/>
    <property type="project" value="UniProtKB-KW"/>
</dbReference>
<comment type="similarity">
    <text evidence="4">In the N-terminal section; belongs to the glycosyltransferase 51 family.</text>
</comment>
<feature type="region of interest" description="Disordered" evidence="18">
    <location>
        <begin position="822"/>
        <end position="843"/>
    </location>
</feature>
<comment type="subcellular location">
    <subcellularLocation>
        <location evidence="1">Cell membrane</location>
    </subcellularLocation>
</comment>
<keyword evidence="5" id="KW-1003">Cell membrane</keyword>
<evidence type="ECO:0000256" key="16">
    <source>
        <dbReference type="ARBA" id="ARBA00034000"/>
    </source>
</evidence>
<evidence type="ECO:0000256" key="17">
    <source>
        <dbReference type="ARBA" id="ARBA00049902"/>
    </source>
</evidence>
<dbReference type="GO" id="GO:0009252">
    <property type="term" value="P:peptidoglycan biosynthetic process"/>
    <property type="evidence" value="ECO:0007669"/>
    <property type="project" value="UniProtKB-KW"/>
</dbReference>
<keyword evidence="14" id="KW-0511">Multifunctional enzyme</keyword>
<evidence type="ECO:0000256" key="2">
    <source>
        <dbReference type="ARBA" id="ARBA00004752"/>
    </source>
</evidence>
<dbReference type="SUPFAM" id="SSF56601">
    <property type="entry name" value="beta-lactamase/transpeptidase-like"/>
    <property type="match status" value="1"/>
</dbReference>
<evidence type="ECO:0000256" key="11">
    <source>
        <dbReference type="ARBA" id="ARBA00022960"/>
    </source>
</evidence>
<gene>
    <name evidence="22" type="ORF">KUV50_09005</name>
</gene>
<dbReference type="InterPro" id="IPR036950">
    <property type="entry name" value="PBP_transglycosylase"/>
</dbReference>
<keyword evidence="15" id="KW-0961">Cell wall biogenesis/degradation</keyword>
<keyword evidence="13 19" id="KW-0472">Membrane</keyword>
<dbReference type="Pfam" id="PF00905">
    <property type="entry name" value="Transpeptidase"/>
    <property type="match status" value="1"/>
</dbReference>
<comment type="similarity">
    <text evidence="3">In the C-terminal section; belongs to the transpeptidase family.</text>
</comment>
<keyword evidence="12" id="KW-0573">Peptidoglycan synthesis</keyword>
<dbReference type="RefSeq" id="WP_222579805.1">
    <property type="nucleotide sequence ID" value="NZ_JAHVHU010000008.1"/>
</dbReference>
<evidence type="ECO:0000256" key="14">
    <source>
        <dbReference type="ARBA" id="ARBA00023268"/>
    </source>
</evidence>
<evidence type="ECO:0000256" key="18">
    <source>
        <dbReference type="SAM" id="MobiDB-lite"/>
    </source>
</evidence>
<evidence type="ECO:0000256" key="3">
    <source>
        <dbReference type="ARBA" id="ARBA00007090"/>
    </source>
</evidence>
<evidence type="ECO:0000256" key="5">
    <source>
        <dbReference type="ARBA" id="ARBA00022475"/>
    </source>
</evidence>
<evidence type="ECO:0000256" key="6">
    <source>
        <dbReference type="ARBA" id="ARBA00022645"/>
    </source>
</evidence>
<evidence type="ECO:0000313" key="23">
    <source>
        <dbReference type="Proteomes" id="UP000753961"/>
    </source>
</evidence>
<evidence type="ECO:0000256" key="7">
    <source>
        <dbReference type="ARBA" id="ARBA00022670"/>
    </source>
</evidence>
<dbReference type="InterPro" id="IPR050396">
    <property type="entry name" value="Glycosyltr_51/Transpeptidase"/>
</dbReference>
<organism evidence="22 23">
    <name type="scientific">Membranihabitans marinus</name>
    <dbReference type="NCBI Taxonomy" id="1227546"/>
    <lineage>
        <taxon>Bacteria</taxon>
        <taxon>Pseudomonadati</taxon>
        <taxon>Bacteroidota</taxon>
        <taxon>Saprospiria</taxon>
        <taxon>Saprospirales</taxon>
        <taxon>Saprospiraceae</taxon>
        <taxon>Membranihabitans</taxon>
    </lineage>
</organism>
<dbReference type="InterPro" id="IPR001264">
    <property type="entry name" value="Glyco_trans_51"/>
</dbReference>
<evidence type="ECO:0000256" key="10">
    <source>
        <dbReference type="ARBA" id="ARBA00022801"/>
    </source>
</evidence>
<keyword evidence="8" id="KW-0328">Glycosyltransferase</keyword>
<accession>A0A953HMB3</accession>
<dbReference type="InterPro" id="IPR023346">
    <property type="entry name" value="Lysozyme-like_dom_sf"/>
</dbReference>
<dbReference type="GO" id="GO:0071555">
    <property type="term" value="P:cell wall organization"/>
    <property type="evidence" value="ECO:0007669"/>
    <property type="project" value="UniProtKB-KW"/>
</dbReference>
<name>A0A953HMB3_9BACT</name>
<dbReference type="GO" id="GO:0009002">
    <property type="term" value="F:serine-type D-Ala-D-Ala carboxypeptidase activity"/>
    <property type="evidence" value="ECO:0007669"/>
    <property type="project" value="UniProtKB-EC"/>
</dbReference>
<feature type="domain" description="Penicillin-binding protein transpeptidase" evidence="20">
    <location>
        <begin position="510"/>
        <end position="750"/>
    </location>
</feature>
<dbReference type="GO" id="GO:0008360">
    <property type="term" value="P:regulation of cell shape"/>
    <property type="evidence" value="ECO:0007669"/>
    <property type="project" value="UniProtKB-KW"/>
</dbReference>
<evidence type="ECO:0000256" key="15">
    <source>
        <dbReference type="ARBA" id="ARBA00023316"/>
    </source>
</evidence>
<evidence type="ECO:0000256" key="1">
    <source>
        <dbReference type="ARBA" id="ARBA00004236"/>
    </source>
</evidence>
<evidence type="ECO:0000256" key="12">
    <source>
        <dbReference type="ARBA" id="ARBA00022984"/>
    </source>
</evidence>
<dbReference type="GO" id="GO:0008658">
    <property type="term" value="F:penicillin binding"/>
    <property type="evidence" value="ECO:0007669"/>
    <property type="project" value="InterPro"/>
</dbReference>
<reference evidence="22" key="1">
    <citation type="submission" date="2021-06" db="EMBL/GenBank/DDBJ databases">
        <title>44 bacteria genomes isolated from Dapeng, Shenzhen.</title>
        <authorList>
            <person name="Zheng W."/>
            <person name="Yu S."/>
            <person name="Huang Y."/>
        </authorList>
    </citation>
    <scope>NUCLEOTIDE SEQUENCE</scope>
    <source>
        <strain evidence="22">DP5N28-2</strain>
    </source>
</reference>
<keyword evidence="9" id="KW-0808">Transferase</keyword>
<keyword evidence="6" id="KW-0121">Carboxypeptidase</keyword>
<dbReference type="EMBL" id="JAHVHU010000008">
    <property type="protein sequence ID" value="MBY5958267.1"/>
    <property type="molecule type" value="Genomic_DNA"/>
</dbReference>
<proteinExistence type="inferred from homology"/>
<keyword evidence="10" id="KW-0378">Hydrolase</keyword>
<evidence type="ECO:0000256" key="9">
    <source>
        <dbReference type="ARBA" id="ARBA00022679"/>
    </source>
</evidence>
<evidence type="ECO:0000313" key="22">
    <source>
        <dbReference type="EMBL" id="MBY5958267.1"/>
    </source>
</evidence>
<dbReference type="GO" id="GO:0008955">
    <property type="term" value="F:peptidoglycan glycosyltransferase activity"/>
    <property type="evidence" value="ECO:0007669"/>
    <property type="project" value="UniProtKB-EC"/>
</dbReference>
<keyword evidence="19" id="KW-1133">Transmembrane helix</keyword>